<keyword evidence="1" id="KW-0812">Transmembrane</keyword>
<comment type="caution">
    <text evidence="2">The sequence shown here is derived from an EMBL/GenBank/DDBJ whole genome shotgun (WGS) entry which is preliminary data.</text>
</comment>
<gene>
    <name evidence="2" type="ORF">COCSUDRAFT_54460</name>
</gene>
<protein>
    <submittedName>
        <fullName evidence="2">Uncharacterized protein</fullName>
    </submittedName>
</protein>
<dbReference type="EMBL" id="AGSI01000016">
    <property type="protein sequence ID" value="EIE20304.1"/>
    <property type="molecule type" value="Genomic_DNA"/>
</dbReference>
<keyword evidence="1" id="KW-0472">Membrane</keyword>
<evidence type="ECO:0000313" key="3">
    <source>
        <dbReference type="Proteomes" id="UP000007264"/>
    </source>
</evidence>
<accession>I0YPI5</accession>
<proteinExistence type="predicted"/>
<dbReference type="KEGG" id="csl:COCSUDRAFT_54460"/>
<keyword evidence="1" id="KW-1133">Transmembrane helix</keyword>
<feature type="transmembrane region" description="Helical" evidence="1">
    <location>
        <begin position="112"/>
        <end position="132"/>
    </location>
</feature>
<reference evidence="2 3" key="1">
    <citation type="journal article" date="2012" name="Genome Biol.">
        <title>The genome of the polar eukaryotic microalga coccomyxa subellipsoidea reveals traits of cold adaptation.</title>
        <authorList>
            <person name="Blanc G."/>
            <person name="Agarkova I."/>
            <person name="Grimwood J."/>
            <person name="Kuo A."/>
            <person name="Brueggeman A."/>
            <person name="Dunigan D."/>
            <person name="Gurnon J."/>
            <person name="Ladunga I."/>
            <person name="Lindquist E."/>
            <person name="Lucas S."/>
            <person name="Pangilinan J."/>
            <person name="Proschold T."/>
            <person name="Salamov A."/>
            <person name="Schmutz J."/>
            <person name="Weeks D."/>
            <person name="Yamada T."/>
            <person name="Claverie J.M."/>
            <person name="Grigoriev I."/>
            <person name="Van Etten J."/>
            <person name="Lomsadze A."/>
            <person name="Borodovsky M."/>
        </authorList>
    </citation>
    <scope>NUCLEOTIDE SEQUENCE [LARGE SCALE GENOMIC DNA]</scope>
    <source>
        <strain evidence="2 3">C-169</strain>
    </source>
</reference>
<dbReference type="Proteomes" id="UP000007264">
    <property type="component" value="Unassembled WGS sequence"/>
</dbReference>
<dbReference type="AlphaFoldDB" id="I0YPI5"/>
<dbReference type="OrthoDB" id="513784at2759"/>
<organism evidence="2 3">
    <name type="scientific">Coccomyxa subellipsoidea (strain C-169)</name>
    <name type="common">Green microalga</name>
    <dbReference type="NCBI Taxonomy" id="574566"/>
    <lineage>
        <taxon>Eukaryota</taxon>
        <taxon>Viridiplantae</taxon>
        <taxon>Chlorophyta</taxon>
        <taxon>core chlorophytes</taxon>
        <taxon>Trebouxiophyceae</taxon>
        <taxon>Trebouxiophyceae incertae sedis</taxon>
        <taxon>Coccomyxaceae</taxon>
        <taxon>Coccomyxa</taxon>
        <taxon>Coccomyxa subellipsoidea</taxon>
    </lineage>
</organism>
<sequence>MSLDPQQSHWLISGQQWAEERRNDLLQAWQVLQTSYEQRTLPSRVDLTQSVMLTSLGALLLPNVLVILASRKGRKLVFDTVETILATILVFLLLSIVLGLPIGAVYLMIKAISYFLASLWSLPAVQAAVAAARSSFASS</sequence>
<evidence type="ECO:0000256" key="1">
    <source>
        <dbReference type="SAM" id="Phobius"/>
    </source>
</evidence>
<dbReference type="GeneID" id="17038280"/>
<feature type="transmembrane region" description="Helical" evidence="1">
    <location>
        <begin position="51"/>
        <end position="69"/>
    </location>
</feature>
<name>I0YPI5_COCSC</name>
<dbReference type="RefSeq" id="XP_005644848.1">
    <property type="nucleotide sequence ID" value="XM_005644791.1"/>
</dbReference>
<feature type="transmembrane region" description="Helical" evidence="1">
    <location>
        <begin position="81"/>
        <end position="106"/>
    </location>
</feature>
<evidence type="ECO:0000313" key="2">
    <source>
        <dbReference type="EMBL" id="EIE20304.1"/>
    </source>
</evidence>
<keyword evidence="3" id="KW-1185">Reference proteome</keyword>